<name>A0A497YHT7_9BACL</name>
<comment type="caution">
    <text evidence="1">The sequence shown here is derived from an EMBL/GenBank/DDBJ whole genome shotgun (WGS) entry which is preliminary data.</text>
</comment>
<evidence type="ECO:0000313" key="2">
    <source>
        <dbReference type="Proteomes" id="UP000280791"/>
    </source>
</evidence>
<gene>
    <name evidence="1" type="ORF">DFR62_1990</name>
</gene>
<proteinExistence type="predicted"/>
<sequence length="62" mass="6829">MCLPLSTRRETLDNRIFRSLLLAFRGAGIEPPRHFVPAGSLKPASPTGVEQTLLQILSQVID</sequence>
<reference evidence="1 2" key="1">
    <citation type="submission" date="2018-10" db="EMBL/GenBank/DDBJ databases">
        <title>Genomic Encyclopedia of Type Strains, Phase IV (KMG-IV): sequencing the most valuable type-strain genomes for metagenomic binning, comparative biology and taxonomic classification.</title>
        <authorList>
            <person name="Goeker M."/>
        </authorList>
    </citation>
    <scope>NUCLEOTIDE SEQUENCE [LARGE SCALE GENOMIC DNA]</scope>
    <source>
        <strain evidence="1 2">DSM 20549</strain>
    </source>
</reference>
<evidence type="ECO:0000313" key="1">
    <source>
        <dbReference type="EMBL" id="RLJ87192.1"/>
    </source>
</evidence>
<protein>
    <submittedName>
        <fullName evidence="1">Uncharacterized protein</fullName>
    </submittedName>
</protein>
<keyword evidence="2" id="KW-1185">Reference proteome</keyword>
<dbReference type="Proteomes" id="UP000280791">
    <property type="component" value="Unassembled WGS sequence"/>
</dbReference>
<organism evidence="1 2">
    <name type="scientific">Planococcus citreus</name>
    <dbReference type="NCBI Taxonomy" id="1373"/>
    <lineage>
        <taxon>Bacteria</taxon>
        <taxon>Bacillati</taxon>
        <taxon>Bacillota</taxon>
        <taxon>Bacilli</taxon>
        <taxon>Bacillales</taxon>
        <taxon>Caryophanaceae</taxon>
        <taxon>Planococcus</taxon>
    </lineage>
</organism>
<dbReference type="AlphaFoldDB" id="A0A497YHT7"/>
<dbReference type="EMBL" id="RCCP01000002">
    <property type="protein sequence ID" value="RLJ87192.1"/>
    <property type="molecule type" value="Genomic_DNA"/>
</dbReference>
<accession>A0A497YHT7</accession>